<comment type="caution">
    <text evidence="3">The sequence shown here is derived from an EMBL/GenBank/DDBJ whole genome shotgun (WGS) entry which is preliminary data.</text>
</comment>
<proteinExistence type="predicted"/>
<gene>
    <name evidence="3" type="ORF">BCON_0236g00090</name>
</gene>
<feature type="coiled-coil region" evidence="1">
    <location>
        <begin position="181"/>
        <end position="236"/>
    </location>
</feature>
<feature type="region of interest" description="Disordered" evidence="2">
    <location>
        <begin position="584"/>
        <end position="619"/>
    </location>
</feature>
<dbReference type="EMBL" id="PQXN01000235">
    <property type="protein sequence ID" value="TGO48581.1"/>
    <property type="molecule type" value="Genomic_DNA"/>
</dbReference>
<evidence type="ECO:0000256" key="1">
    <source>
        <dbReference type="SAM" id="Coils"/>
    </source>
</evidence>
<accession>A0A4Z1HJ05</accession>
<keyword evidence="1" id="KW-0175">Coiled coil</keyword>
<sequence length="619" mass="70321">MDSSNVYQQRRSNLKFELDKRIPLLEEKVRDRDLRTEATSALRSLYAFRIANTYVDEAKNKFTSEKLTRKDIDNIHRDILNIQHISRQFVNDVYDIVRTPEAKIAEGISYFLAGEPITPALLNNTVQDASQANIARQIIRLDTLLGGVRNLEPNTANCYQNNFEMKINQTISTSKASAEASEGIESEIKRLQRRAALLEGNNKLLEMRTSNNKKEVAELKDDKPKHQAEIAALRKEKANGRCAKLWNSYEGEDERKSYEKPPEYGPKNDDKTYTLENSKDFLVKKHQVLMRSMVGMDGFDPKATVWQLWRKAEEVLRNSKALVWSYSSWLMTKHHIEQINSEVKESTEQVNLQKENSDSINLQPIIGSDNAQSNNFTSLRIANSGVQGVQRPAADSPVLYLAQAPTLEAFEEAQKSGHSKASKTDGGQSSNILILQSSLRSAINSQLELEKATESLIKNVYKDLKRMKAAGCSSEDWIAIFDKAQQLVDTFRMLTIDEGPISTAEERKVVVKVEQEAMNGGEPEEDIEEYLEVLLKEIYPNLDQIRAAASLEKEELHDVFGLAKQMAEPHKFTFDGEMKKVTIEEKKNNRVKRNKKKNRKGGKRKYERKGGASCLSTKN</sequence>
<evidence type="ECO:0000313" key="4">
    <source>
        <dbReference type="Proteomes" id="UP000297527"/>
    </source>
</evidence>
<dbReference type="OrthoDB" id="3550157at2759"/>
<evidence type="ECO:0000256" key="2">
    <source>
        <dbReference type="SAM" id="MobiDB-lite"/>
    </source>
</evidence>
<reference evidence="3 4" key="1">
    <citation type="submission" date="2017-12" db="EMBL/GenBank/DDBJ databases">
        <title>Comparative genomics of Botrytis spp.</title>
        <authorList>
            <person name="Valero-Jimenez C.A."/>
            <person name="Tapia P."/>
            <person name="Veloso J."/>
            <person name="Silva-Moreno E."/>
            <person name="Staats M."/>
            <person name="Valdes J.H."/>
            <person name="Van Kan J.A.L."/>
        </authorList>
    </citation>
    <scope>NUCLEOTIDE SEQUENCE [LARGE SCALE GENOMIC DNA]</scope>
    <source>
        <strain evidence="3 4">MUCL11595</strain>
    </source>
</reference>
<dbReference type="Proteomes" id="UP000297527">
    <property type="component" value="Unassembled WGS sequence"/>
</dbReference>
<name>A0A4Z1HJ05_9HELO</name>
<protein>
    <submittedName>
        <fullName evidence="3">Uncharacterized protein</fullName>
    </submittedName>
</protein>
<feature type="region of interest" description="Disordered" evidence="2">
    <location>
        <begin position="252"/>
        <end position="272"/>
    </location>
</feature>
<feature type="compositionally biased region" description="Basic and acidic residues" evidence="2">
    <location>
        <begin position="253"/>
        <end position="272"/>
    </location>
</feature>
<dbReference type="AlphaFoldDB" id="A0A4Z1HJ05"/>
<evidence type="ECO:0000313" key="3">
    <source>
        <dbReference type="EMBL" id="TGO48581.1"/>
    </source>
</evidence>
<feature type="compositionally biased region" description="Basic residues" evidence="2">
    <location>
        <begin position="589"/>
        <end position="607"/>
    </location>
</feature>
<organism evidence="3 4">
    <name type="scientific">Botryotinia convoluta</name>
    <dbReference type="NCBI Taxonomy" id="54673"/>
    <lineage>
        <taxon>Eukaryota</taxon>
        <taxon>Fungi</taxon>
        <taxon>Dikarya</taxon>
        <taxon>Ascomycota</taxon>
        <taxon>Pezizomycotina</taxon>
        <taxon>Leotiomycetes</taxon>
        <taxon>Helotiales</taxon>
        <taxon>Sclerotiniaceae</taxon>
        <taxon>Botryotinia</taxon>
    </lineage>
</organism>
<keyword evidence="4" id="KW-1185">Reference proteome</keyword>